<evidence type="ECO:0000313" key="1">
    <source>
        <dbReference type="EMBL" id="KAG8096495.1"/>
    </source>
</evidence>
<organism evidence="1 2">
    <name type="scientific">Zizania palustris</name>
    <name type="common">Northern wild rice</name>
    <dbReference type="NCBI Taxonomy" id="103762"/>
    <lineage>
        <taxon>Eukaryota</taxon>
        <taxon>Viridiplantae</taxon>
        <taxon>Streptophyta</taxon>
        <taxon>Embryophyta</taxon>
        <taxon>Tracheophyta</taxon>
        <taxon>Spermatophyta</taxon>
        <taxon>Magnoliopsida</taxon>
        <taxon>Liliopsida</taxon>
        <taxon>Poales</taxon>
        <taxon>Poaceae</taxon>
        <taxon>BOP clade</taxon>
        <taxon>Oryzoideae</taxon>
        <taxon>Oryzeae</taxon>
        <taxon>Zizaniinae</taxon>
        <taxon>Zizania</taxon>
    </lineage>
</organism>
<name>A0A8J5WUV6_ZIZPA</name>
<sequence>MATRAALFAAAGLYRTRDTATGQAKAMATRHGVKLEPYLSGASFASTDARWLAGAEDEKRPAASHSELGQEETVVAVSCTVYTTTQLSGECMRAKLPGWGV</sequence>
<reference evidence="1" key="2">
    <citation type="submission" date="2021-02" db="EMBL/GenBank/DDBJ databases">
        <authorList>
            <person name="Kimball J.A."/>
            <person name="Haas M.W."/>
            <person name="Macchietto M."/>
            <person name="Kono T."/>
            <person name="Duquette J."/>
            <person name="Shao M."/>
        </authorList>
    </citation>
    <scope>NUCLEOTIDE SEQUENCE</scope>
    <source>
        <tissue evidence="1">Fresh leaf tissue</tissue>
    </source>
</reference>
<dbReference type="EMBL" id="JAAALK010000079">
    <property type="protein sequence ID" value="KAG8096495.1"/>
    <property type="molecule type" value="Genomic_DNA"/>
</dbReference>
<proteinExistence type="predicted"/>
<gene>
    <name evidence="1" type="ORF">GUJ93_ZPchr0013g36648</name>
</gene>
<keyword evidence="2" id="KW-1185">Reference proteome</keyword>
<reference evidence="1" key="1">
    <citation type="journal article" date="2021" name="bioRxiv">
        <title>Whole Genome Assembly and Annotation of Northern Wild Rice, Zizania palustris L., Supports a Whole Genome Duplication in the Zizania Genus.</title>
        <authorList>
            <person name="Haas M."/>
            <person name="Kono T."/>
            <person name="Macchietto M."/>
            <person name="Millas R."/>
            <person name="McGilp L."/>
            <person name="Shao M."/>
            <person name="Duquette J."/>
            <person name="Hirsch C.N."/>
            <person name="Kimball J."/>
        </authorList>
    </citation>
    <scope>NUCLEOTIDE SEQUENCE</scope>
    <source>
        <tissue evidence="1">Fresh leaf tissue</tissue>
    </source>
</reference>
<comment type="caution">
    <text evidence="1">The sequence shown here is derived from an EMBL/GenBank/DDBJ whole genome shotgun (WGS) entry which is preliminary data.</text>
</comment>
<dbReference type="Proteomes" id="UP000729402">
    <property type="component" value="Unassembled WGS sequence"/>
</dbReference>
<protein>
    <submittedName>
        <fullName evidence="1">Uncharacterized protein</fullName>
    </submittedName>
</protein>
<dbReference type="AlphaFoldDB" id="A0A8J5WUV6"/>
<evidence type="ECO:0000313" key="2">
    <source>
        <dbReference type="Proteomes" id="UP000729402"/>
    </source>
</evidence>
<accession>A0A8J5WUV6</accession>